<accession>T1B7A0</accession>
<sequence>MSSLPIIQKMLVEEFGLTQEQVQPDSKLEELGVDSLATVEFMFMLEDKFDLKMTGEPVPLKTVGDIAREVDTLVVQQGISLDRAD</sequence>
<comment type="caution">
    <text evidence="2">The sequence shown here is derived from an EMBL/GenBank/DDBJ whole genome shotgun (WGS) entry which is preliminary data.</text>
</comment>
<dbReference type="SUPFAM" id="SSF47336">
    <property type="entry name" value="ACP-like"/>
    <property type="match status" value="1"/>
</dbReference>
<name>T1B7A0_9ZZZZ</name>
<proteinExistence type="predicted"/>
<evidence type="ECO:0000313" key="2">
    <source>
        <dbReference type="EMBL" id="EQD65752.1"/>
    </source>
</evidence>
<organism evidence="2">
    <name type="scientific">mine drainage metagenome</name>
    <dbReference type="NCBI Taxonomy" id="410659"/>
    <lineage>
        <taxon>unclassified sequences</taxon>
        <taxon>metagenomes</taxon>
        <taxon>ecological metagenomes</taxon>
    </lineage>
</organism>
<reference evidence="2" key="2">
    <citation type="journal article" date="2014" name="ISME J.">
        <title>Microbial stratification in low pH oxic and suboxic macroscopic growths along an acid mine drainage.</title>
        <authorList>
            <person name="Mendez-Garcia C."/>
            <person name="Mesa V."/>
            <person name="Sprenger R.R."/>
            <person name="Richter M."/>
            <person name="Diez M.S."/>
            <person name="Solano J."/>
            <person name="Bargiela R."/>
            <person name="Golyshina O.V."/>
            <person name="Manteca A."/>
            <person name="Ramos J.L."/>
            <person name="Gallego J.R."/>
            <person name="Llorente I."/>
            <person name="Martins Dos Santos V.A."/>
            <person name="Jensen O.N."/>
            <person name="Pelaez A.I."/>
            <person name="Sanchez J."/>
            <person name="Ferrer M."/>
        </authorList>
    </citation>
    <scope>NUCLEOTIDE SEQUENCE</scope>
</reference>
<dbReference type="AlphaFoldDB" id="T1B7A0"/>
<dbReference type="Gene3D" id="1.10.1200.10">
    <property type="entry name" value="ACP-like"/>
    <property type="match status" value="1"/>
</dbReference>
<evidence type="ECO:0000259" key="1">
    <source>
        <dbReference type="PROSITE" id="PS50075"/>
    </source>
</evidence>
<dbReference type="InterPro" id="IPR036736">
    <property type="entry name" value="ACP-like_sf"/>
</dbReference>
<feature type="domain" description="Carrier" evidence="1">
    <location>
        <begin position="1"/>
        <end position="74"/>
    </location>
</feature>
<dbReference type="InterPro" id="IPR009081">
    <property type="entry name" value="PP-bd_ACP"/>
</dbReference>
<gene>
    <name evidence="2" type="ORF">B1A_08434</name>
</gene>
<dbReference type="EMBL" id="AUZX01006029">
    <property type="protein sequence ID" value="EQD65752.1"/>
    <property type="molecule type" value="Genomic_DNA"/>
</dbReference>
<dbReference type="PROSITE" id="PS50075">
    <property type="entry name" value="CARRIER"/>
    <property type="match status" value="1"/>
</dbReference>
<reference evidence="2" key="1">
    <citation type="submission" date="2013-08" db="EMBL/GenBank/DDBJ databases">
        <authorList>
            <person name="Mendez C."/>
            <person name="Richter M."/>
            <person name="Ferrer M."/>
            <person name="Sanchez J."/>
        </authorList>
    </citation>
    <scope>NUCLEOTIDE SEQUENCE</scope>
</reference>
<protein>
    <submittedName>
        <fullName evidence="2">Phosphopantetheine-binding protein</fullName>
    </submittedName>
</protein>
<dbReference type="Pfam" id="PF00550">
    <property type="entry name" value="PP-binding"/>
    <property type="match status" value="1"/>
</dbReference>